<evidence type="ECO:0000313" key="1">
    <source>
        <dbReference type="EMBL" id="CAG7580800.1"/>
    </source>
</evidence>
<sequence length="324" mass="38912">MKYLKLFEDWGESSGTKEEDDLIELLKTQCAPFLKEFKHHTKHNTFNGLHPLYRGYSGGQFTNFEIVGKNPDDFGRRYTAFKKKARLKDRYSDATPKETHDELNDKFRERFGVPVRNGIFTSFDEDTASRFGEAYYFFPVGEYRYFWSTRYNDLWSDFLADKCWLNSKSRLEQHFKREWNDKYIEFYGGKNTGVTSEKAGLGNRESFYDFYGYHIGYMNDYDKIIAYDKSKMETKNVQEFYGSEEEYIDSRFDEIYYIRKKDIEYIMNSYQEGNYWDLLKDTTVTKAPHRGRVLYPPNEITFWCDEYIMVDQEFADEVNIFSRL</sequence>
<dbReference type="EMBL" id="OU342829">
    <property type="protein sequence ID" value="CAG7580800.1"/>
    <property type="molecule type" value="Genomic_DNA"/>
</dbReference>
<accession>A0A8D9C949</accession>
<reference evidence="1" key="1">
    <citation type="submission" date="2021-06" db="EMBL/GenBank/DDBJ databases">
        <authorList>
            <person name="Gannon L."/>
            <person name="Redgwell R T."/>
            <person name="Michniewski S."/>
            <person name="Harrison D C."/>
            <person name="Millard A."/>
        </authorList>
    </citation>
    <scope>NUCLEOTIDE SEQUENCE</scope>
</reference>
<organism evidence="1">
    <name type="scientific">uncultured marine phage</name>
    <dbReference type="NCBI Taxonomy" id="707152"/>
    <lineage>
        <taxon>Viruses</taxon>
        <taxon>environmental samples</taxon>
    </lineage>
</organism>
<protein>
    <submittedName>
        <fullName evidence="1">Uncharacterized protein</fullName>
    </submittedName>
</protein>
<gene>
    <name evidence="1" type="ORF">SLAVMIC_00561</name>
</gene>
<name>A0A8D9C949_9VIRU</name>
<proteinExistence type="predicted"/>